<accession>A0A2S2DTJ8</accession>
<proteinExistence type="predicted"/>
<dbReference type="InterPro" id="IPR014710">
    <property type="entry name" value="RmlC-like_jellyroll"/>
</dbReference>
<organism evidence="2 3">
    <name type="scientific">Aquirufa nivalisilvae</name>
    <dbReference type="NCBI Taxonomy" id="2516557"/>
    <lineage>
        <taxon>Bacteria</taxon>
        <taxon>Pseudomonadati</taxon>
        <taxon>Bacteroidota</taxon>
        <taxon>Cytophagia</taxon>
        <taxon>Cytophagales</taxon>
        <taxon>Flectobacillaceae</taxon>
        <taxon>Aquirufa</taxon>
    </lineage>
</organism>
<dbReference type="OrthoDB" id="72027at2"/>
<sequence>MPFKHQVLTDPIKGDVYEFLETAQDSQGERVSIKMTVKTKGQLVPMHLHMLQDEHFTVLSGQLTVLHEGKSQVLQAGDSIVLAKNQVHNHFNNHDEPVEFIQTVSPALDFDYFIENLINYTIDHQVKGGKFGLIQQLVTSKYIASKSYVAGIPIPVQNFLMNVVGPIAKLFGVKALYAEYCGINK</sequence>
<dbReference type="KEGG" id="psez:HME7025_00843"/>
<dbReference type="InterPro" id="IPR011051">
    <property type="entry name" value="RmlC_Cupin_sf"/>
</dbReference>
<dbReference type="InterPro" id="IPR013096">
    <property type="entry name" value="Cupin_2"/>
</dbReference>
<name>A0A2S2DTJ8_9BACT</name>
<keyword evidence="3" id="KW-1185">Reference proteome</keyword>
<gene>
    <name evidence="2" type="ORF">HME7025_00843</name>
</gene>
<dbReference type="RefSeq" id="WP_109322446.1">
    <property type="nucleotide sequence ID" value="NZ_CP029346.1"/>
</dbReference>
<evidence type="ECO:0000259" key="1">
    <source>
        <dbReference type="Pfam" id="PF07883"/>
    </source>
</evidence>
<dbReference type="SUPFAM" id="SSF51182">
    <property type="entry name" value="RmlC-like cupins"/>
    <property type="match status" value="1"/>
</dbReference>
<evidence type="ECO:0000313" key="2">
    <source>
        <dbReference type="EMBL" id="AWL08713.1"/>
    </source>
</evidence>
<dbReference type="Gene3D" id="2.60.120.10">
    <property type="entry name" value="Jelly Rolls"/>
    <property type="match status" value="1"/>
</dbReference>
<feature type="domain" description="Cupin type-2" evidence="1">
    <location>
        <begin position="35"/>
        <end position="101"/>
    </location>
</feature>
<dbReference type="EMBL" id="CP029346">
    <property type="protein sequence ID" value="AWL08713.1"/>
    <property type="molecule type" value="Genomic_DNA"/>
</dbReference>
<dbReference type="Proteomes" id="UP000245468">
    <property type="component" value="Chromosome"/>
</dbReference>
<reference evidence="3" key="1">
    <citation type="submission" date="2018-05" db="EMBL/GenBank/DDBJ databases">
        <title>Pseudarcicella sp. HME7025 Genome sequencing and assembly.</title>
        <authorList>
            <person name="Kim H."/>
            <person name="Kang H."/>
            <person name="Joh K."/>
        </authorList>
    </citation>
    <scope>NUCLEOTIDE SEQUENCE [LARGE SCALE GENOMIC DNA]</scope>
    <source>
        <strain evidence="3">HME7025</strain>
    </source>
</reference>
<dbReference type="PANTHER" id="PTHR36440:SF1">
    <property type="entry name" value="PUTATIVE (AFU_ORTHOLOGUE AFUA_8G07350)-RELATED"/>
    <property type="match status" value="1"/>
</dbReference>
<evidence type="ECO:0000313" key="3">
    <source>
        <dbReference type="Proteomes" id="UP000245468"/>
    </source>
</evidence>
<dbReference type="Pfam" id="PF07883">
    <property type="entry name" value="Cupin_2"/>
    <property type="match status" value="1"/>
</dbReference>
<dbReference type="PANTHER" id="PTHR36440">
    <property type="entry name" value="PUTATIVE (AFU_ORTHOLOGUE AFUA_8G07350)-RELATED"/>
    <property type="match status" value="1"/>
</dbReference>
<dbReference type="AlphaFoldDB" id="A0A2S2DTJ8"/>
<dbReference type="InterPro" id="IPR053146">
    <property type="entry name" value="QDO-like"/>
</dbReference>
<protein>
    <recommendedName>
        <fullName evidence="1">Cupin type-2 domain-containing protein</fullName>
    </recommendedName>
</protein>